<keyword evidence="4 7" id="KW-0812">Transmembrane</keyword>
<gene>
    <name evidence="9" type="ORF">HMPREF3187_00409</name>
</gene>
<dbReference type="EMBL" id="LSCQ01000020">
    <property type="protein sequence ID" value="KXB37693.1"/>
    <property type="molecule type" value="Genomic_DNA"/>
</dbReference>
<dbReference type="InterPro" id="IPR037185">
    <property type="entry name" value="EmrE-like"/>
</dbReference>
<reference evidence="9 10" key="1">
    <citation type="submission" date="2016-01" db="EMBL/GenBank/DDBJ databases">
        <authorList>
            <person name="Oliw E.H."/>
        </authorList>
    </citation>
    <scope>NUCLEOTIDE SEQUENCE [LARGE SCALE GENOMIC DNA]</scope>
    <source>
        <strain evidence="9 10">KA00635</strain>
    </source>
</reference>
<feature type="transmembrane region" description="Helical" evidence="7">
    <location>
        <begin position="250"/>
        <end position="269"/>
    </location>
</feature>
<comment type="subcellular location">
    <subcellularLocation>
        <location evidence="1">Cell membrane</location>
        <topology evidence="1">Multi-pass membrane protein</topology>
    </subcellularLocation>
</comment>
<feature type="transmembrane region" description="Helical" evidence="7">
    <location>
        <begin position="42"/>
        <end position="58"/>
    </location>
</feature>
<dbReference type="InterPro" id="IPR000620">
    <property type="entry name" value="EamA_dom"/>
</dbReference>
<feature type="transmembrane region" description="Helical" evidence="7">
    <location>
        <begin position="78"/>
        <end position="96"/>
    </location>
</feature>
<feature type="transmembrane region" description="Helical" evidence="7">
    <location>
        <begin position="188"/>
        <end position="207"/>
    </location>
</feature>
<feature type="domain" description="EamA" evidence="8">
    <location>
        <begin position="7"/>
        <end position="146"/>
    </location>
</feature>
<dbReference type="PATRIC" id="fig|87541.4.peg.413"/>
<evidence type="ECO:0000313" key="10">
    <source>
        <dbReference type="Proteomes" id="UP000070422"/>
    </source>
</evidence>
<feature type="transmembrane region" description="Helical" evidence="7">
    <location>
        <begin position="102"/>
        <end position="120"/>
    </location>
</feature>
<evidence type="ECO:0000259" key="8">
    <source>
        <dbReference type="Pfam" id="PF00892"/>
    </source>
</evidence>
<organism evidence="9 10">
    <name type="scientific">Aerococcus christensenii</name>
    <dbReference type="NCBI Taxonomy" id="87541"/>
    <lineage>
        <taxon>Bacteria</taxon>
        <taxon>Bacillati</taxon>
        <taxon>Bacillota</taxon>
        <taxon>Bacilli</taxon>
        <taxon>Lactobacillales</taxon>
        <taxon>Aerococcaceae</taxon>
        <taxon>Aerococcus</taxon>
    </lineage>
</organism>
<evidence type="ECO:0000256" key="5">
    <source>
        <dbReference type="ARBA" id="ARBA00022989"/>
    </source>
</evidence>
<evidence type="ECO:0000256" key="7">
    <source>
        <dbReference type="SAM" id="Phobius"/>
    </source>
</evidence>
<dbReference type="GO" id="GO:0005886">
    <property type="term" value="C:plasma membrane"/>
    <property type="evidence" value="ECO:0007669"/>
    <property type="project" value="UniProtKB-SubCell"/>
</dbReference>
<proteinExistence type="inferred from homology"/>
<comment type="caution">
    <text evidence="9">The sequence shown here is derived from an EMBL/GenBank/DDBJ whole genome shotgun (WGS) entry which is preliminary data.</text>
</comment>
<dbReference type="OrthoDB" id="9810818at2"/>
<feature type="transmembrane region" description="Helical" evidence="7">
    <location>
        <begin position="132"/>
        <end position="149"/>
    </location>
</feature>
<feature type="transmembrane region" description="Helical" evidence="7">
    <location>
        <begin position="219"/>
        <end position="238"/>
    </location>
</feature>
<comment type="similarity">
    <text evidence="2">Belongs to the EamA transporter family.</text>
</comment>
<accession>A0A133Y3B4</accession>
<dbReference type="Pfam" id="PF00892">
    <property type="entry name" value="EamA"/>
    <property type="match status" value="2"/>
</dbReference>
<feature type="transmembrane region" description="Helical" evidence="7">
    <location>
        <begin position="275"/>
        <end position="292"/>
    </location>
</feature>
<evidence type="ECO:0000313" key="9">
    <source>
        <dbReference type="EMBL" id="KXB37693.1"/>
    </source>
</evidence>
<name>A0A133Y3B4_9LACT</name>
<dbReference type="PANTHER" id="PTHR32322">
    <property type="entry name" value="INNER MEMBRANE TRANSPORTER"/>
    <property type="match status" value="1"/>
</dbReference>
<keyword evidence="6 7" id="KW-0472">Membrane</keyword>
<feature type="domain" description="EamA" evidence="8">
    <location>
        <begin position="160"/>
        <end position="292"/>
    </location>
</feature>
<evidence type="ECO:0000256" key="6">
    <source>
        <dbReference type="ARBA" id="ARBA00023136"/>
    </source>
</evidence>
<keyword evidence="5 7" id="KW-1133">Transmembrane helix</keyword>
<keyword evidence="3" id="KW-1003">Cell membrane</keyword>
<dbReference type="PROSITE" id="PS51257">
    <property type="entry name" value="PROKAR_LIPOPROTEIN"/>
    <property type="match status" value="1"/>
</dbReference>
<dbReference type="RefSeq" id="WP_060936492.1">
    <property type="nucleotide sequence ID" value="NZ_JASOZP010000001.1"/>
</dbReference>
<protein>
    <submittedName>
        <fullName evidence="9">Putative membrane protein</fullName>
    </submittedName>
</protein>
<evidence type="ECO:0000256" key="3">
    <source>
        <dbReference type="ARBA" id="ARBA00022475"/>
    </source>
</evidence>
<evidence type="ECO:0000256" key="4">
    <source>
        <dbReference type="ARBA" id="ARBA00022692"/>
    </source>
</evidence>
<sequence length="295" mass="32695">MGTKKIMAVILTIIACMFWGLGGVLSQHVMQTFHVLPQELTMLRMSITGGGVLIYLALRKKLPGKEFFENSSIWKRFVAFAIAGLVFNQFSYLKTITLTNPGTATILQYVAPILLLIYYCLVGKRWPKRKEIFAILFTIVGILLITTHGKVGQLVLSKEGLVWGMLSAVGMVFYHMLPLHLIKRYGPLATTGIGMAIGGLCLSLFIHPWNHLDLMNGHFILWLVLTVIVGTLTPYVLYLKGIQYLGPLPVSLIGTVEPVASTLLTVFLLKTSFVLLDYLGMGFILATVLLTVHDK</sequence>
<feature type="transmembrane region" description="Helical" evidence="7">
    <location>
        <begin position="161"/>
        <end position="181"/>
    </location>
</feature>
<evidence type="ECO:0000256" key="2">
    <source>
        <dbReference type="ARBA" id="ARBA00007362"/>
    </source>
</evidence>
<dbReference type="STRING" id="87541.AWM71_02210"/>
<dbReference type="AlphaFoldDB" id="A0A133Y3B4"/>
<dbReference type="InterPro" id="IPR050638">
    <property type="entry name" value="AA-Vitamin_Transporters"/>
</dbReference>
<dbReference type="PANTHER" id="PTHR32322:SF18">
    <property type="entry name" value="S-ADENOSYLMETHIONINE_S-ADENOSYLHOMOCYSTEINE TRANSPORTER"/>
    <property type="match status" value="1"/>
</dbReference>
<dbReference type="Proteomes" id="UP000070422">
    <property type="component" value="Unassembled WGS sequence"/>
</dbReference>
<evidence type="ECO:0000256" key="1">
    <source>
        <dbReference type="ARBA" id="ARBA00004651"/>
    </source>
</evidence>
<dbReference type="SUPFAM" id="SSF103481">
    <property type="entry name" value="Multidrug resistance efflux transporter EmrE"/>
    <property type="match status" value="2"/>
</dbReference>